<organism evidence="2 3">
    <name type="scientific">Candidatus Dechloromonas phosphorivorans</name>
    <dbReference type="NCBI Taxonomy" id="2899244"/>
    <lineage>
        <taxon>Bacteria</taxon>
        <taxon>Pseudomonadati</taxon>
        <taxon>Pseudomonadota</taxon>
        <taxon>Betaproteobacteria</taxon>
        <taxon>Rhodocyclales</taxon>
        <taxon>Azonexaceae</taxon>
        <taxon>Dechloromonas</taxon>
    </lineage>
</organism>
<dbReference type="GO" id="GO:0016746">
    <property type="term" value="F:acyltransferase activity"/>
    <property type="evidence" value="ECO:0007669"/>
    <property type="project" value="InterPro"/>
</dbReference>
<dbReference type="EMBL" id="JADKBR010000004">
    <property type="protein sequence ID" value="MBK8889975.1"/>
    <property type="molecule type" value="Genomic_DNA"/>
</dbReference>
<dbReference type="InterPro" id="IPR014031">
    <property type="entry name" value="Ketoacyl_synth_C"/>
</dbReference>
<protein>
    <recommendedName>
        <fullName evidence="1">Beta-ketoacyl synthase C-terminal domain-containing protein</fullName>
    </recommendedName>
</protein>
<proteinExistence type="predicted"/>
<sequence>MGPAEIELIKLQAAGSPGTDLAEGNALRQVFGIYPPPLLSLKPYLGHTLGASGIVELVTLLACPGCRPHPPTPPVSRKSIPRLPCCRWLTAAMPISSGHCST</sequence>
<dbReference type="InterPro" id="IPR016039">
    <property type="entry name" value="Thiolase-like"/>
</dbReference>
<dbReference type="Pfam" id="PF02801">
    <property type="entry name" value="Ketoacyl-synt_C"/>
    <property type="match status" value="1"/>
</dbReference>
<dbReference type="SUPFAM" id="SSF53901">
    <property type="entry name" value="Thiolase-like"/>
    <property type="match status" value="1"/>
</dbReference>
<accession>A0A9D7LLF5</accession>
<name>A0A9D7LLF5_9RHOO</name>
<dbReference type="AlphaFoldDB" id="A0A9D7LLF5"/>
<evidence type="ECO:0000313" key="2">
    <source>
        <dbReference type="EMBL" id="MBK8889975.1"/>
    </source>
</evidence>
<feature type="domain" description="Beta-ketoacyl synthase C-terminal" evidence="1">
    <location>
        <begin position="3"/>
        <end position="62"/>
    </location>
</feature>
<reference evidence="2" key="1">
    <citation type="submission" date="2020-10" db="EMBL/GenBank/DDBJ databases">
        <title>Connecting structure to function with the recovery of over 1000 high-quality activated sludge metagenome-assembled genomes encoding full-length rRNA genes using long-read sequencing.</title>
        <authorList>
            <person name="Singleton C.M."/>
            <person name="Petriglieri F."/>
            <person name="Kristensen J.M."/>
            <person name="Kirkegaard R.H."/>
            <person name="Michaelsen T.Y."/>
            <person name="Andersen M.H."/>
            <person name="Karst S.M."/>
            <person name="Dueholm M.S."/>
            <person name="Nielsen P.H."/>
            <person name="Albertsen M."/>
        </authorList>
    </citation>
    <scope>NUCLEOTIDE SEQUENCE</scope>
    <source>
        <strain evidence="2">OdNE_18-Q3-R46-58_BAT3C.305</strain>
    </source>
</reference>
<evidence type="ECO:0000259" key="1">
    <source>
        <dbReference type="Pfam" id="PF02801"/>
    </source>
</evidence>
<gene>
    <name evidence="2" type="ORF">IPN75_06055</name>
</gene>
<comment type="caution">
    <text evidence="2">The sequence shown here is derived from an EMBL/GenBank/DDBJ whole genome shotgun (WGS) entry which is preliminary data.</text>
</comment>
<evidence type="ECO:0000313" key="3">
    <source>
        <dbReference type="Proteomes" id="UP000808146"/>
    </source>
</evidence>
<dbReference type="Proteomes" id="UP000808146">
    <property type="component" value="Unassembled WGS sequence"/>
</dbReference>
<dbReference type="Gene3D" id="3.40.47.10">
    <property type="match status" value="1"/>
</dbReference>